<dbReference type="SFLD" id="SFLDG00358">
    <property type="entry name" value="Main_(cytGST)"/>
    <property type="match status" value="1"/>
</dbReference>
<dbReference type="Gene3D" id="3.40.30.10">
    <property type="entry name" value="Glutaredoxin"/>
    <property type="match status" value="1"/>
</dbReference>
<feature type="domain" description="GST N-terminal" evidence="1">
    <location>
        <begin position="1"/>
        <end position="79"/>
    </location>
</feature>
<dbReference type="CDD" id="cd00299">
    <property type="entry name" value="GST_C_family"/>
    <property type="match status" value="1"/>
</dbReference>
<evidence type="ECO:0000313" key="4">
    <source>
        <dbReference type="Proteomes" id="UP000055035"/>
    </source>
</evidence>
<protein>
    <submittedName>
        <fullName evidence="3">Stringent starvation protein A</fullName>
    </submittedName>
</protein>
<dbReference type="SUPFAM" id="SSF47616">
    <property type="entry name" value="GST C-terminal domain-like"/>
    <property type="match status" value="1"/>
</dbReference>
<dbReference type="InterPro" id="IPR036249">
    <property type="entry name" value="Thioredoxin-like_sf"/>
</dbReference>
<dbReference type="SFLD" id="SFLDS00019">
    <property type="entry name" value="Glutathione_Transferase_(cytos"/>
    <property type="match status" value="1"/>
</dbReference>
<dbReference type="Gene3D" id="1.20.1050.10">
    <property type="match status" value="1"/>
</dbReference>
<dbReference type="OrthoDB" id="9782992at2"/>
<dbReference type="Pfam" id="PF13417">
    <property type="entry name" value="GST_N_3"/>
    <property type="match status" value="1"/>
</dbReference>
<dbReference type="InterPro" id="IPR004045">
    <property type="entry name" value="Glutathione_S-Trfase_N"/>
</dbReference>
<organism evidence="3 4">
    <name type="scientific">Legionella jordanis</name>
    <dbReference type="NCBI Taxonomy" id="456"/>
    <lineage>
        <taxon>Bacteria</taxon>
        <taxon>Pseudomonadati</taxon>
        <taxon>Pseudomonadota</taxon>
        <taxon>Gammaproteobacteria</taxon>
        <taxon>Legionellales</taxon>
        <taxon>Legionellaceae</taxon>
        <taxon>Legionella</taxon>
    </lineage>
</organism>
<evidence type="ECO:0000259" key="2">
    <source>
        <dbReference type="PROSITE" id="PS50405"/>
    </source>
</evidence>
<dbReference type="PANTHER" id="PTHR44051:SF8">
    <property type="entry name" value="GLUTATHIONE S-TRANSFERASE GSTA"/>
    <property type="match status" value="1"/>
</dbReference>
<dbReference type="Pfam" id="PF00043">
    <property type="entry name" value="GST_C"/>
    <property type="match status" value="1"/>
</dbReference>
<dbReference type="STRING" id="456.Ljor_2218"/>
<gene>
    <name evidence="3" type="primary">sspA_2</name>
    <name evidence="3" type="ORF">Ljor_2218</name>
</gene>
<name>A0A0W0VCV4_9GAMM</name>
<dbReference type="PROSITE" id="PS50405">
    <property type="entry name" value="GST_CTER"/>
    <property type="match status" value="1"/>
</dbReference>
<feature type="domain" description="GST C-terminal" evidence="2">
    <location>
        <begin position="84"/>
        <end position="223"/>
    </location>
</feature>
<dbReference type="PANTHER" id="PTHR44051">
    <property type="entry name" value="GLUTATHIONE S-TRANSFERASE-RELATED"/>
    <property type="match status" value="1"/>
</dbReference>
<dbReference type="AlphaFoldDB" id="A0A0W0VCV4"/>
<dbReference type="RefSeq" id="WP_058471625.1">
    <property type="nucleotide sequence ID" value="NZ_CAAAIC010000001.1"/>
</dbReference>
<reference evidence="3 4" key="1">
    <citation type="submission" date="2015-11" db="EMBL/GenBank/DDBJ databases">
        <title>Genomic analysis of 38 Legionella species identifies large and diverse effector repertoires.</title>
        <authorList>
            <person name="Burstein D."/>
            <person name="Amaro F."/>
            <person name="Zusman T."/>
            <person name="Lifshitz Z."/>
            <person name="Cohen O."/>
            <person name="Gilbert J.A."/>
            <person name="Pupko T."/>
            <person name="Shuman H.A."/>
            <person name="Segal G."/>
        </authorList>
    </citation>
    <scope>NUCLEOTIDE SEQUENCE [LARGE SCALE GENOMIC DNA]</scope>
    <source>
        <strain evidence="3 4">BL-540</strain>
    </source>
</reference>
<dbReference type="Proteomes" id="UP000055035">
    <property type="component" value="Unassembled WGS sequence"/>
</dbReference>
<dbReference type="InterPro" id="IPR004046">
    <property type="entry name" value="GST_C"/>
</dbReference>
<proteinExistence type="predicted"/>
<dbReference type="PATRIC" id="fig|456.5.peg.2388"/>
<dbReference type="InterPro" id="IPR036282">
    <property type="entry name" value="Glutathione-S-Trfase_C_sf"/>
</dbReference>
<dbReference type="InterPro" id="IPR040079">
    <property type="entry name" value="Glutathione_S-Trfase"/>
</dbReference>
<dbReference type="InterPro" id="IPR010987">
    <property type="entry name" value="Glutathione-S-Trfase_C-like"/>
</dbReference>
<dbReference type="PROSITE" id="PS50404">
    <property type="entry name" value="GST_NTER"/>
    <property type="match status" value="1"/>
</dbReference>
<comment type="caution">
    <text evidence="3">The sequence shown here is derived from an EMBL/GenBank/DDBJ whole genome shotgun (WGS) entry which is preliminary data.</text>
</comment>
<evidence type="ECO:0000313" key="3">
    <source>
        <dbReference type="EMBL" id="KTD17912.1"/>
    </source>
</evidence>
<evidence type="ECO:0000259" key="1">
    <source>
        <dbReference type="PROSITE" id="PS50404"/>
    </source>
</evidence>
<accession>A0A0W0VCV4</accession>
<dbReference type="SUPFAM" id="SSF52833">
    <property type="entry name" value="Thioredoxin-like"/>
    <property type="match status" value="1"/>
</dbReference>
<sequence>MRVLYGAPASVFVRKVAILLEEKGVGFVVDPVNPMLETSAEFKSISPLGKIPVFRDGDFTVADSSAICSYIEAKYPAPPFYPKTAEELAKALWYEEFADTALFQAIAPCYYQAVLVPLYRNRVPDEQSIQRALMQQLPPVADYLERQLIDKRHLVGHEFSIADVAVVSIFLNMHAAGFSLPEGKWPCLSSYLKLHFQRPSVLFCTQDLHKEVQRAEARKAQGFEDSQLASPAQ</sequence>
<keyword evidence="4" id="KW-1185">Reference proteome</keyword>
<dbReference type="CDD" id="cd00570">
    <property type="entry name" value="GST_N_family"/>
    <property type="match status" value="1"/>
</dbReference>
<dbReference type="EMBL" id="LNYJ01000011">
    <property type="protein sequence ID" value="KTD17912.1"/>
    <property type="molecule type" value="Genomic_DNA"/>
</dbReference>